<keyword evidence="1" id="KW-0812">Transmembrane</keyword>
<dbReference type="RefSeq" id="XP_007727195.1">
    <property type="nucleotide sequence ID" value="XM_007729005.1"/>
</dbReference>
<evidence type="ECO:0000313" key="2">
    <source>
        <dbReference type="EMBL" id="EXJ82074.1"/>
    </source>
</evidence>
<dbReference type="HOGENOM" id="CLU_2291407_0_0_1"/>
<name>W9YIE9_9EURO</name>
<keyword evidence="1" id="KW-0472">Membrane</keyword>
<dbReference type="Proteomes" id="UP000019484">
    <property type="component" value="Unassembled WGS sequence"/>
</dbReference>
<dbReference type="OrthoDB" id="4159415at2759"/>
<dbReference type="EMBL" id="AMWN01000007">
    <property type="protein sequence ID" value="EXJ82074.1"/>
    <property type="molecule type" value="Genomic_DNA"/>
</dbReference>
<evidence type="ECO:0000313" key="3">
    <source>
        <dbReference type="Proteomes" id="UP000019484"/>
    </source>
</evidence>
<accession>W9YIE9</accession>
<keyword evidence="1" id="KW-1133">Transmembrane helix</keyword>
<organism evidence="2 3">
    <name type="scientific">Capronia coronata CBS 617.96</name>
    <dbReference type="NCBI Taxonomy" id="1182541"/>
    <lineage>
        <taxon>Eukaryota</taxon>
        <taxon>Fungi</taxon>
        <taxon>Dikarya</taxon>
        <taxon>Ascomycota</taxon>
        <taxon>Pezizomycotina</taxon>
        <taxon>Eurotiomycetes</taxon>
        <taxon>Chaetothyriomycetidae</taxon>
        <taxon>Chaetothyriales</taxon>
        <taxon>Herpotrichiellaceae</taxon>
        <taxon>Capronia</taxon>
    </lineage>
</organism>
<proteinExistence type="predicted"/>
<dbReference type="GeneID" id="19162994"/>
<protein>
    <submittedName>
        <fullName evidence="2">Uncharacterized protein</fullName>
    </submittedName>
</protein>
<feature type="transmembrane region" description="Helical" evidence="1">
    <location>
        <begin position="43"/>
        <end position="64"/>
    </location>
</feature>
<keyword evidence="3" id="KW-1185">Reference proteome</keyword>
<sequence>MNAARQLTSRRLVTALGPRLSTPAARYSSTVTGHQMTPKDRSMMHSVFGAATVATIGGVTYAAARSGSRVNRRFSQRDSSLDSSKWFTEGADVNNLLAKKH</sequence>
<reference evidence="2 3" key="1">
    <citation type="submission" date="2013-03" db="EMBL/GenBank/DDBJ databases">
        <title>The Genome Sequence of Capronia coronata CBS 617.96.</title>
        <authorList>
            <consortium name="The Broad Institute Genomics Platform"/>
            <person name="Cuomo C."/>
            <person name="de Hoog S."/>
            <person name="Gorbushina A."/>
            <person name="Walker B."/>
            <person name="Young S.K."/>
            <person name="Zeng Q."/>
            <person name="Gargeya S."/>
            <person name="Fitzgerald M."/>
            <person name="Haas B."/>
            <person name="Abouelleil A."/>
            <person name="Allen A.W."/>
            <person name="Alvarado L."/>
            <person name="Arachchi H.M."/>
            <person name="Berlin A.M."/>
            <person name="Chapman S.B."/>
            <person name="Gainer-Dewar J."/>
            <person name="Goldberg J."/>
            <person name="Griggs A."/>
            <person name="Gujja S."/>
            <person name="Hansen M."/>
            <person name="Howarth C."/>
            <person name="Imamovic A."/>
            <person name="Ireland A."/>
            <person name="Larimer J."/>
            <person name="McCowan C."/>
            <person name="Murphy C."/>
            <person name="Pearson M."/>
            <person name="Poon T.W."/>
            <person name="Priest M."/>
            <person name="Roberts A."/>
            <person name="Saif S."/>
            <person name="Shea T."/>
            <person name="Sisk P."/>
            <person name="Sykes S."/>
            <person name="Wortman J."/>
            <person name="Nusbaum C."/>
            <person name="Birren B."/>
        </authorList>
    </citation>
    <scope>NUCLEOTIDE SEQUENCE [LARGE SCALE GENOMIC DNA]</scope>
    <source>
        <strain evidence="2 3">CBS 617.96</strain>
    </source>
</reference>
<gene>
    <name evidence="2" type="ORF">A1O1_08143</name>
</gene>
<dbReference type="AlphaFoldDB" id="W9YIE9"/>
<comment type="caution">
    <text evidence="2">The sequence shown here is derived from an EMBL/GenBank/DDBJ whole genome shotgun (WGS) entry which is preliminary data.</text>
</comment>
<evidence type="ECO:0000256" key="1">
    <source>
        <dbReference type="SAM" id="Phobius"/>
    </source>
</evidence>